<proteinExistence type="predicted"/>
<name>A0AAV1HV82_9CHLO</name>
<dbReference type="Proteomes" id="UP001314263">
    <property type="component" value="Unassembled WGS sequence"/>
</dbReference>
<evidence type="ECO:0000313" key="1">
    <source>
        <dbReference type="EMBL" id="CAK0750677.1"/>
    </source>
</evidence>
<dbReference type="AlphaFoldDB" id="A0AAV1HV82"/>
<evidence type="ECO:0000313" key="2">
    <source>
        <dbReference type="Proteomes" id="UP001314263"/>
    </source>
</evidence>
<accession>A0AAV1HV82</accession>
<sequence>MVLAGHASRGRVPFAFAVIVPIIYRALTLQGKDGKDCRLLPLSKALYQGTQALFNPAAAYDDRNGWVMILRYDHCYVGEDCSLSDWTTRSFFAHLGDGSVPDTERAGSTLQILSVPHEVHPQAAAVLAANRTVAGDSRPFFFNQRLYLAHWWYSPEDAPPKVLQGISRVDTNTLQVQKTRIFRELGGKQVDQRVEKNWAWVQDNSRLLLFYKVLPTTAIYSLLNKEAEPVLHAVHTLQPSAHARLFAVTELNLSSHVHNSGHPVRWPVRQGQRAQYFAMVHQRVASQHGHGNYTHWGVRIDRVTMRVTSISSPVISAAQFKPTGFKDIALIVGSYHILPAGEAGRALRLFFGLGDKFSCAEDIRLSQLRWHLVCGRDYGVTSLPSAC</sequence>
<protein>
    <submittedName>
        <fullName evidence="1">Uncharacterized protein</fullName>
    </submittedName>
</protein>
<comment type="caution">
    <text evidence="1">The sequence shown here is derived from an EMBL/GenBank/DDBJ whole genome shotgun (WGS) entry which is preliminary data.</text>
</comment>
<gene>
    <name evidence="1" type="ORF">CVIRNUC_002009</name>
</gene>
<reference evidence="1 2" key="1">
    <citation type="submission" date="2023-10" db="EMBL/GenBank/DDBJ databases">
        <authorList>
            <person name="Maclean D."/>
            <person name="Macfadyen A."/>
        </authorList>
    </citation>
    <scope>NUCLEOTIDE SEQUENCE [LARGE SCALE GENOMIC DNA]</scope>
</reference>
<keyword evidence="2" id="KW-1185">Reference proteome</keyword>
<dbReference type="EMBL" id="CAUYUE010000003">
    <property type="protein sequence ID" value="CAK0750677.1"/>
    <property type="molecule type" value="Genomic_DNA"/>
</dbReference>
<organism evidence="1 2">
    <name type="scientific">Coccomyxa viridis</name>
    <dbReference type="NCBI Taxonomy" id="1274662"/>
    <lineage>
        <taxon>Eukaryota</taxon>
        <taxon>Viridiplantae</taxon>
        <taxon>Chlorophyta</taxon>
        <taxon>core chlorophytes</taxon>
        <taxon>Trebouxiophyceae</taxon>
        <taxon>Trebouxiophyceae incertae sedis</taxon>
        <taxon>Coccomyxaceae</taxon>
        <taxon>Coccomyxa</taxon>
    </lineage>
</organism>